<feature type="compositionally biased region" description="Polar residues" evidence="1">
    <location>
        <begin position="250"/>
        <end position="259"/>
    </location>
</feature>
<dbReference type="PROSITE" id="PS51257">
    <property type="entry name" value="PROKAR_LIPOPROTEIN"/>
    <property type="match status" value="1"/>
</dbReference>
<protein>
    <recommendedName>
        <fullName evidence="4">Lipoprotein</fullName>
    </recommendedName>
</protein>
<keyword evidence="2" id="KW-0732">Signal</keyword>
<accession>A0A1M4E358</accession>
<feature type="compositionally biased region" description="Low complexity" evidence="1">
    <location>
        <begin position="209"/>
        <end position="230"/>
    </location>
</feature>
<dbReference type="RefSeq" id="WP_225272441.1">
    <property type="nucleotide sequence ID" value="NZ_CP084058.1"/>
</dbReference>
<name>A0A1M4E358_9ACTN</name>
<evidence type="ECO:0000256" key="2">
    <source>
        <dbReference type="SAM" id="SignalP"/>
    </source>
</evidence>
<gene>
    <name evidence="3" type="ORF">BN4615_P2740</name>
</gene>
<proteinExistence type="predicted"/>
<dbReference type="EMBL" id="LT559118">
    <property type="protein sequence ID" value="SBO93226.1"/>
    <property type="molecule type" value="Genomic_DNA"/>
</dbReference>
<dbReference type="AlphaFoldDB" id="A0A1M4E358"/>
<feature type="chain" id="PRO_5012861009" description="Lipoprotein" evidence="2">
    <location>
        <begin position="29"/>
        <end position="259"/>
    </location>
</feature>
<feature type="region of interest" description="Disordered" evidence="1">
    <location>
        <begin position="165"/>
        <end position="259"/>
    </location>
</feature>
<evidence type="ECO:0000256" key="1">
    <source>
        <dbReference type="SAM" id="MobiDB-lite"/>
    </source>
</evidence>
<reference evidence="3" key="1">
    <citation type="submission" date="2016-04" db="EMBL/GenBank/DDBJ databases">
        <authorList>
            <person name="Evans L.H."/>
            <person name="Alamgir A."/>
            <person name="Owens N."/>
            <person name="Weber N.D."/>
            <person name="Virtaneva K."/>
            <person name="Barbian K."/>
            <person name="Babar A."/>
            <person name="Rosenke K."/>
        </authorList>
    </citation>
    <scope>NUCLEOTIDE SEQUENCE</scope>
    <source>
        <strain evidence="3">Nono1</strain>
    </source>
</reference>
<sequence>MSQTAVRATSFGLAVLLTAGCAATASEARPAPPTRTATQRSQGVVDHARICLAQVTRLRVADQRCDDREQGHVWFYVPVTSAVPAVGTAAAEGLPYAPPRRPYRASAKGGSGQGVLVADDGDRVKICVRVTTRVRVPDERCDDRLDGHDWYHLPMERRVPAIGGKAERGTFVPPGSVATFRARPGGGKGSKAAIRPATSPPGTAEPRPTRSTTTPRPTSRPTTRPTTRPTAKPTVQPAPTRSRKCRTVRSGGSSTTRCS</sequence>
<evidence type="ECO:0008006" key="4">
    <source>
        <dbReference type="Google" id="ProtNLM"/>
    </source>
</evidence>
<organism evidence="3">
    <name type="scientific">Nonomuraea gerenzanensis</name>
    <dbReference type="NCBI Taxonomy" id="93944"/>
    <lineage>
        <taxon>Bacteria</taxon>
        <taxon>Bacillati</taxon>
        <taxon>Actinomycetota</taxon>
        <taxon>Actinomycetes</taxon>
        <taxon>Streptosporangiales</taxon>
        <taxon>Streptosporangiaceae</taxon>
        <taxon>Nonomuraea</taxon>
    </lineage>
</organism>
<feature type="signal peptide" evidence="2">
    <location>
        <begin position="1"/>
        <end position="28"/>
    </location>
</feature>
<evidence type="ECO:0000313" key="3">
    <source>
        <dbReference type="EMBL" id="SBO93226.1"/>
    </source>
</evidence>